<sequence>MKMYRQKLLFTSLLILLPYAVLGGCTCDEEEKQDHNRSEALKYKLGAIASILFASLIGVCLPSLGKKIPALSPENDFFFIIKAFAAGVILATGFIHVLPDAFASLTSPCLNENPWGNFPFSGFVAMVAAIGTLMVDVYATSHYRKSARNSKNTVEASQSPIHTIHAATHGHGHGHGHGHAHGAVISIDGDSLSTELRYRVISQVLELGIIVHSVIIGIALGASDSPKTIRPLVAALTFHQFFEGIGLGGCIVQAKFKARAVTVMALLFSLTTPVGIAVGIGMANVYDENSPKALIVQGIFDSASAGILVYMALVDLLAADFMNPRMHGNGKLQLGANASLLVGAGCMSLLAKWA</sequence>
<protein>
    <submittedName>
        <fullName evidence="1">Uncharacterized protein</fullName>
    </submittedName>
</protein>
<comment type="caution">
    <text evidence="1">The sequence shown here is derived from an EMBL/GenBank/DDBJ whole genome shotgun (WGS) entry which is preliminary data.</text>
</comment>
<reference evidence="2" key="1">
    <citation type="journal article" date="2023" name="Nat. Plants">
        <title>Single-cell RNA sequencing provides a high-resolution roadmap for understanding the multicellular compartmentation of specialized metabolism.</title>
        <authorList>
            <person name="Sun S."/>
            <person name="Shen X."/>
            <person name="Li Y."/>
            <person name="Li Y."/>
            <person name="Wang S."/>
            <person name="Li R."/>
            <person name="Zhang H."/>
            <person name="Shen G."/>
            <person name="Guo B."/>
            <person name="Wei J."/>
            <person name="Xu J."/>
            <person name="St-Pierre B."/>
            <person name="Chen S."/>
            <person name="Sun C."/>
        </authorList>
    </citation>
    <scope>NUCLEOTIDE SEQUENCE [LARGE SCALE GENOMIC DNA]</scope>
</reference>
<proteinExistence type="predicted"/>
<gene>
    <name evidence="1" type="ORF">M9H77_30101</name>
</gene>
<accession>A0ACB9ZWN0</accession>
<evidence type="ECO:0000313" key="2">
    <source>
        <dbReference type="Proteomes" id="UP001060085"/>
    </source>
</evidence>
<dbReference type="Proteomes" id="UP001060085">
    <property type="component" value="Linkage Group LG07"/>
</dbReference>
<keyword evidence="2" id="KW-1185">Reference proteome</keyword>
<name>A0ACB9ZWN0_CATRO</name>
<dbReference type="EMBL" id="CM044707">
    <property type="protein sequence ID" value="KAI5652914.1"/>
    <property type="molecule type" value="Genomic_DNA"/>
</dbReference>
<organism evidence="1 2">
    <name type="scientific">Catharanthus roseus</name>
    <name type="common">Madagascar periwinkle</name>
    <name type="synonym">Vinca rosea</name>
    <dbReference type="NCBI Taxonomy" id="4058"/>
    <lineage>
        <taxon>Eukaryota</taxon>
        <taxon>Viridiplantae</taxon>
        <taxon>Streptophyta</taxon>
        <taxon>Embryophyta</taxon>
        <taxon>Tracheophyta</taxon>
        <taxon>Spermatophyta</taxon>
        <taxon>Magnoliopsida</taxon>
        <taxon>eudicotyledons</taxon>
        <taxon>Gunneridae</taxon>
        <taxon>Pentapetalae</taxon>
        <taxon>asterids</taxon>
        <taxon>lamiids</taxon>
        <taxon>Gentianales</taxon>
        <taxon>Apocynaceae</taxon>
        <taxon>Rauvolfioideae</taxon>
        <taxon>Vinceae</taxon>
        <taxon>Catharanthinae</taxon>
        <taxon>Catharanthus</taxon>
    </lineage>
</organism>
<evidence type="ECO:0000313" key="1">
    <source>
        <dbReference type="EMBL" id="KAI5652914.1"/>
    </source>
</evidence>